<comment type="caution">
    <text evidence="15">The sequence shown here is derived from an EMBL/GenBank/DDBJ whole genome shotgun (WGS) entry which is preliminary data.</text>
</comment>
<evidence type="ECO:0000256" key="1">
    <source>
        <dbReference type="ARBA" id="ARBA00004202"/>
    </source>
</evidence>
<dbReference type="RefSeq" id="WP_148859221.1">
    <property type="nucleotide sequence ID" value="NZ_PHNJ01000010.1"/>
</dbReference>
<dbReference type="NCBIfam" id="NF008653">
    <property type="entry name" value="PRK11650.1"/>
    <property type="match status" value="1"/>
</dbReference>
<dbReference type="InterPro" id="IPR017871">
    <property type="entry name" value="ABC_transporter-like_CS"/>
</dbReference>
<evidence type="ECO:0000313" key="15">
    <source>
        <dbReference type="EMBL" id="TYL37358.1"/>
    </source>
</evidence>
<dbReference type="CDD" id="cd03301">
    <property type="entry name" value="ABC_MalK_N"/>
    <property type="match status" value="1"/>
</dbReference>
<dbReference type="OrthoDB" id="18368at2157"/>
<evidence type="ECO:0000256" key="2">
    <source>
        <dbReference type="ARBA" id="ARBA00022448"/>
    </source>
</evidence>
<evidence type="ECO:0000313" key="16">
    <source>
        <dbReference type="Proteomes" id="UP000766904"/>
    </source>
</evidence>
<dbReference type="InterPro" id="IPR015855">
    <property type="entry name" value="ABC_transpr_MalK-like"/>
</dbReference>
<keyword evidence="4" id="KW-0547">Nucleotide-binding</keyword>
<proteinExistence type="inferred from homology"/>
<name>A0A8J8TPE8_9EURY</name>
<dbReference type="SUPFAM" id="SSF52540">
    <property type="entry name" value="P-loop containing nucleoside triphosphate hydrolases"/>
    <property type="match status" value="1"/>
</dbReference>
<evidence type="ECO:0000256" key="13">
    <source>
        <dbReference type="ARBA" id="ARBA00066315"/>
    </source>
</evidence>
<keyword evidence="2" id="KW-0813">Transport</keyword>
<dbReference type="GO" id="GO:0008643">
    <property type="term" value="P:carbohydrate transport"/>
    <property type="evidence" value="ECO:0007669"/>
    <property type="project" value="InterPro"/>
</dbReference>
<comment type="catalytic activity">
    <reaction evidence="8">
        <text>D-xylose(out) + ATP + H2O = D-xylose(in) + ADP + phosphate + H(+)</text>
        <dbReference type="Rhea" id="RHEA:29899"/>
        <dbReference type="ChEBI" id="CHEBI:15377"/>
        <dbReference type="ChEBI" id="CHEBI:15378"/>
        <dbReference type="ChEBI" id="CHEBI:30616"/>
        <dbReference type="ChEBI" id="CHEBI:43474"/>
        <dbReference type="ChEBI" id="CHEBI:53455"/>
        <dbReference type="ChEBI" id="CHEBI:456216"/>
        <dbReference type="EC" id="7.5.2.13"/>
    </reaction>
    <physiologicalReaction direction="left-to-right" evidence="8">
        <dbReference type="Rhea" id="RHEA:29900"/>
    </physiologicalReaction>
</comment>
<evidence type="ECO:0000256" key="6">
    <source>
        <dbReference type="ARBA" id="ARBA00022967"/>
    </source>
</evidence>
<dbReference type="PANTHER" id="PTHR43875:SF15">
    <property type="entry name" value="TREHALOSE IMPORT ATP-BINDING PROTEIN SUGC"/>
    <property type="match status" value="1"/>
</dbReference>
<gene>
    <name evidence="15" type="ORF">CV102_17200</name>
</gene>
<evidence type="ECO:0000259" key="14">
    <source>
        <dbReference type="PROSITE" id="PS50893"/>
    </source>
</evidence>
<dbReference type="SMART" id="SM00382">
    <property type="entry name" value="AAA"/>
    <property type="match status" value="1"/>
</dbReference>
<dbReference type="GO" id="GO:0140359">
    <property type="term" value="F:ABC-type transporter activity"/>
    <property type="evidence" value="ECO:0007669"/>
    <property type="project" value="InterPro"/>
</dbReference>
<dbReference type="Gene3D" id="2.40.50.100">
    <property type="match status" value="1"/>
</dbReference>
<dbReference type="Pfam" id="PF17912">
    <property type="entry name" value="OB_MalK"/>
    <property type="match status" value="1"/>
</dbReference>
<keyword evidence="7" id="KW-0472">Membrane</keyword>
<dbReference type="PANTHER" id="PTHR43875">
    <property type="entry name" value="MALTODEXTRIN IMPORT ATP-BINDING PROTEIN MSMX"/>
    <property type="match status" value="1"/>
</dbReference>
<dbReference type="InterPro" id="IPR047641">
    <property type="entry name" value="ABC_transpr_MalK/UgpC-like"/>
</dbReference>
<dbReference type="EMBL" id="PHNJ01000010">
    <property type="protein sequence ID" value="TYL37358.1"/>
    <property type="molecule type" value="Genomic_DNA"/>
</dbReference>
<comment type="subunit">
    <text evidence="12">The complex is composed of two ATP-binding proteins (XacJ and XacK), two transmembrane proteins (XacH and XacI) and a solute-binding protein (XacG).</text>
</comment>
<dbReference type="GO" id="GO:0016887">
    <property type="term" value="F:ATP hydrolysis activity"/>
    <property type="evidence" value="ECO:0007669"/>
    <property type="project" value="InterPro"/>
</dbReference>
<dbReference type="InterPro" id="IPR003439">
    <property type="entry name" value="ABC_transporter-like_ATP-bd"/>
</dbReference>
<evidence type="ECO:0000256" key="9">
    <source>
        <dbReference type="ARBA" id="ARBA00051890"/>
    </source>
</evidence>
<comment type="function">
    <text evidence="10">Part of the ABC transporter complex XacGHIJK involved in the uptake of xylose and arabinose. Responsible for energy coupling to the transport system.</text>
</comment>
<evidence type="ECO:0000256" key="12">
    <source>
        <dbReference type="ARBA" id="ARBA00065962"/>
    </source>
</evidence>
<comment type="similarity">
    <text evidence="11">Belongs to the ABC transporter superfamily. Carbohydrate uptake transporter-1 (CUT1) (TC 3.A.1.1) family.</text>
</comment>
<dbReference type="InterPro" id="IPR003593">
    <property type="entry name" value="AAA+_ATPase"/>
</dbReference>
<keyword evidence="5 15" id="KW-0067">ATP-binding</keyword>
<keyword evidence="6" id="KW-1278">Translocase</keyword>
<organism evidence="15 16">
    <name type="scientific">Natronococcus pandeyae</name>
    <dbReference type="NCBI Taxonomy" id="2055836"/>
    <lineage>
        <taxon>Archaea</taxon>
        <taxon>Methanobacteriati</taxon>
        <taxon>Methanobacteriota</taxon>
        <taxon>Stenosarchaea group</taxon>
        <taxon>Halobacteria</taxon>
        <taxon>Halobacteriales</taxon>
        <taxon>Natrialbaceae</taxon>
        <taxon>Natronococcus</taxon>
    </lineage>
</organism>
<comment type="catalytic activity">
    <reaction evidence="9">
        <text>L-arabinose(out) + ATP + H2O = L-arabinose(in) + ADP + phosphate + H(+)</text>
        <dbReference type="Rhea" id="RHEA:30007"/>
        <dbReference type="ChEBI" id="CHEBI:15377"/>
        <dbReference type="ChEBI" id="CHEBI:15378"/>
        <dbReference type="ChEBI" id="CHEBI:17535"/>
        <dbReference type="ChEBI" id="CHEBI:30616"/>
        <dbReference type="ChEBI" id="CHEBI:43474"/>
        <dbReference type="ChEBI" id="CHEBI:456216"/>
        <dbReference type="EC" id="7.5.2.13"/>
    </reaction>
    <physiologicalReaction direction="left-to-right" evidence="9">
        <dbReference type="Rhea" id="RHEA:30008"/>
    </physiologicalReaction>
</comment>
<dbReference type="FunFam" id="3.40.50.300:FF:000042">
    <property type="entry name" value="Maltose/maltodextrin ABC transporter, ATP-binding protein"/>
    <property type="match status" value="1"/>
</dbReference>
<dbReference type="InterPro" id="IPR027417">
    <property type="entry name" value="P-loop_NTPase"/>
</dbReference>
<dbReference type="InterPro" id="IPR040582">
    <property type="entry name" value="OB_MalK-like"/>
</dbReference>
<dbReference type="AlphaFoldDB" id="A0A8J8TPE8"/>
<dbReference type="Proteomes" id="UP000766904">
    <property type="component" value="Unassembled WGS sequence"/>
</dbReference>
<evidence type="ECO:0000256" key="7">
    <source>
        <dbReference type="ARBA" id="ARBA00023136"/>
    </source>
</evidence>
<evidence type="ECO:0000256" key="5">
    <source>
        <dbReference type="ARBA" id="ARBA00022840"/>
    </source>
</evidence>
<dbReference type="GO" id="GO:0055052">
    <property type="term" value="C:ATP-binding cassette (ABC) transporter complex, substrate-binding subunit-containing"/>
    <property type="evidence" value="ECO:0007669"/>
    <property type="project" value="TreeGrafter"/>
</dbReference>
<accession>A0A8J8TPE8</accession>
<protein>
    <recommendedName>
        <fullName evidence="13">ABC-type D-xylose/L-arabinose transporter</fullName>
        <ecNumber evidence="13">7.5.2.13</ecNumber>
    </recommendedName>
</protein>
<dbReference type="PROSITE" id="PS50893">
    <property type="entry name" value="ABC_TRANSPORTER_2"/>
    <property type="match status" value="1"/>
</dbReference>
<evidence type="ECO:0000256" key="8">
    <source>
        <dbReference type="ARBA" id="ARBA00050355"/>
    </source>
</evidence>
<dbReference type="PROSITE" id="PS00211">
    <property type="entry name" value="ABC_TRANSPORTER_1"/>
    <property type="match status" value="1"/>
</dbReference>
<sequence>MASIALENVTKRFDDVTAVDGIDLSVTDGEFLVFVGPSGCGKSTTLRLIAGLETATSGSVAIGDTDVTDRDPSERNVSMVFQNYALFPHMTARENITFGMTASGSYANGEIGRLVDDAAATLDIEGLLDRKPAELSGGEKQRVAMGRSLVRDPEVFLMDEPLSNLDAKLRVEMRRELTALHEEFGTTTVYVTHDQTEAMTLGDRVAVMNNGRIEQIDAPQRLYDYPATQFVAEFIGSPAMNLLPVEIEERGDHPHAVTDAASISLRDGPELDALGQSRATLGIRPKYLSVVGDGDSVDGDTVDLEVDLVESMGDTLVVHGRAGTDHLRALSYDAHLPVEEGDRVSVTYETDRIHLFDRDTGEAIYHAGLFGTDADSGVRTHSIEGRPAR</sequence>
<dbReference type="Gene3D" id="2.40.50.140">
    <property type="entry name" value="Nucleic acid-binding proteins"/>
    <property type="match status" value="1"/>
</dbReference>
<dbReference type="SUPFAM" id="SSF50331">
    <property type="entry name" value="MOP-like"/>
    <property type="match status" value="1"/>
</dbReference>
<comment type="subcellular location">
    <subcellularLocation>
        <location evidence="1">Cell membrane</location>
        <topology evidence="1">Peripheral membrane protein</topology>
    </subcellularLocation>
</comment>
<dbReference type="EC" id="7.5.2.13" evidence="13"/>
<evidence type="ECO:0000256" key="10">
    <source>
        <dbReference type="ARBA" id="ARBA00053454"/>
    </source>
</evidence>
<feature type="domain" description="ABC transporter" evidence="14">
    <location>
        <begin position="4"/>
        <end position="235"/>
    </location>
</feature>
<dbReference type="GO" id="GO:0005524">
    <property type="term" value="F:ATP binding"/>
    <property type="evidence" value="ECO:0007669"/>
    <property type="project" value="UniProtKB-KW"/>
</dbReference>
<evidence type="ECO:0000256" key="11">
    <source>
        <dbReference type="ARBA" id="ARBA00061029"/>
    </source>
</evidence>
<keyword evidence="16" id="KW-1185">Reference proteome</keyword>
<dbReference type="Pfam" id="PF00005">
    <property type="entry name" value="ABC_tran"/>
    <property type="match status" value="1"/>
</dbReference>
<evidence type="ECO:0000256" key="4">
    <source>
        <dbReference type="ARBA" id="ARBA00022741"/>
    </source>
</evidence>
<reference evidence="15" key="1">
    <citation type="submission" date="2017-11" db="EMBL/GenBank/DDBJ databases">
        <authorList>
            <person name="Kajale S.C."/>
            <person name="Sharma A."/>
        </authorList>
    </citation>
    <scope>NUCLEOTIDE SEQUENCE</scope>
    <source>
        <strain evidence="15">LS1_42</strain>
    </source>
</reference>
<keyword evidence="3" id="KW-1003">Cell membrane</keyword>
<dbReference type="InterPro" id="IPR008995">
    <property type="entry name" value="Mo/tungstate-bd_C_term_dom"/>
</dbReference>
<dbReference type="Gene3D" id="3.40.50.300">
    <property type="entry name" value="P-loop containing nucleotide triphosphate hydrolases"/>
    <property type="match status" value="1"/>
</dbReference>
<dbReference type="InterPro" id="IPR012340">
    <property type="entry name" value="NA-bd_OB-fold"/>
</dbReference>
<evidence type="ECO:0000256" key="3">
    <source>
        <dbReference type="ARBA" id="ARBA00022475"/>
    </source>
</evidence>